<keyword evidence="1" id="KW-1133">Transmembrane helix</keyword>
<feature type="transmembrane region" description="Helical" evidence="1">
    <location>
        <begin position="111"/>
        <end position="130"/>
    </location>
</feature>
<dbReference type="EMBL" id="JACTAM010000701">
    <property type="protein sequence ID" value="KAI2646956.1"/>
    <property type="molecule type" value="Genomic_DNA"/>
</dbReference>
<protein>
    <submittedName>
        <fullName evidence="2">Uncharacterized protein</fullName>
    </submittedName>
</protein>
<feature type="transmembrane region" description="Helical" evidence="1">
    <location>
        <begin position="534"/>
        <end position="552"/>
    </location>
</feature>
<feature type="transmembrane region" description="Helical" evidence="1">
    <location>
        <begin position="310"/>
        <end position="328"/>
    </location>
</feature>
<feature type="transmembrane region" description="Helical" evidence="1">
    <location>
        <begin position="167"/>
        <end position="186"/>
    </location>
</feature>
<evidence type="ECO:0000313" key="3">
    <source>
        <dbReference type="Proteomes" id="UP000830375"/>
    </source>
</evidence>
<feature type="transmembrane region" description="Helical" evidence="1">
    <location>
        <begin position="335"/>
        <end position="354"/>
    </location>
</feature>
<proteinExistence type="predicted"/>
<reference evidence="2 3" key="1">
    <citation type="submission" date="2022-01" db="EMBL/GenBank/DDBJ databases">
        <title>A high-quality chromosome-level genome assembly of rohu carp, Labeo rohita.</title>
        <authorList>
            <person name="Arick M.A. II"/>
            <person name="Hsu C.-Y."/>
            <person name="Magbanua Z."/>
            <person name="Pechanova O."/>
            <person name="Grover C."/>
            <person name="Miller E."/>
            <person name="Thrash A."/>
            <person name="Ezzel L."/>
            <person name="Alam S."/>
            <person name="Benzie J."/>
            <person name="Hamilton M."/>
            <person name="Karsi A."/>
            <person name="Lawrence M.L."/>
            <person name="Peterson D.G."/>
        </authorList>
    </citation>
    <scope>NUCLEOTIDE SEQUENCE [LARGE SCALE GENOMIC DNA]</scope>
    <source>
        <strain evidence="3">BAU-BD-2019</strain>
        <tissue evidence="2">Blood</tissue>
    </source>
</reference>
<feature type="transmembrane region" description="Helical" evidence="1">
    <location>
        <begin position="391"/>
        <end position="410"/>
    </location>
</feature>
<feature type="transmembrane region" description="Helical" evidence="1">
    <location>
        <begin position="366"/>
        <end position="384"/>
    </location>
</feature>
<feature type="transmembrane region" description="Helical" evidence="1">
    <location>
        <begin position="142"/>
        <end position="160"/>
    </location>
</feature>
<keyword evidence="1" id="KW-0812">Transmembrane</keyword>
<feature type="transmembrane region" description="Helical" evidence="1">
    <location>
        <begin position="564"/>
        <end position="586"/>
    </location>
</feature>
<name>A0ABQ8L893_LABRO</name>
<dbReference type="Proteomes" id="UP000830375">
    <property type="component" value="Unassembled WGS sequence"/>
</dbReference>
<sequence length="652" mass="77784">MCMYLPVTHFLWNILTWYPFLFGTYLPGTLFPLKYTCLFPFGIYLPVIHSPLEHAYMCIYLPVTHFLWNILTWYPFLFETYLPGTLFPLEYTCLFPFGIYLPVIHSPLEHAYMCMYLPVTHFLWNILTWYPFLFGTYLPGTLFPLKYTCLFPFGIYLPVIHSPLEHAYMCMYLPVTHFLWNILTWYPFLFGTYLPGTLFPLKYTCLFPFGIYLPVIHSPLEHAYMCMYLPVTHFLWNILTWYPFLFGTYLPGTLFPLKYTCLFPFGIYLPVIHSPLEHAYMCMYLPVTHFLWNILTWYPFLFGTYLPGTLFPLKYTCLFPFGIYLPVIHSPLEHAYMCMYLPVTHFLWNILTWYPFLFETYLPGTLFPLKYTCLFPFGIYLPVIHSPLEHAYMCVYLPVTHFLWNILTWYPFLFGTYLPGTLFPLKYTCLFPFGIYLPVIHSPLEHAYMCMYLPVTHFLWNILTWYPFLFETYLPGTLFPLEYTCLFPFGIYLPVIHSPLEHAYMCVYLPVTHFLWNILTWYPFLFGTYLPGTLFPLKYTCLFPFGIYLPVIHSPLEHAYMCMYLPVTHFLWNILTWYPFLFGTYLPGTLFPLEYTCLFPFGIYLPVIHSPLEHAYTCMYLPGTLFPLEYTYLLPVSIWNILTCYPFPLEYT</sequence>
<keyword evidence="3" id="KW-1185">Reference proteome</keyword>
<feature type="transmembrane region" description="Helical" evidence="1">
    <location>
        <begin position="630"/>
        <end position="649"/>
    </location>
</feature>
<gene>
    <name evidence="2" type="ORF">H4Q32_023504</name>
</gene>
<feature type="transmembrane region" description="Helical" evidence="1">
    <location>
        <begin position="86"/>
        <end position="104"/>
    </location>
</feature>
<feature type="transmembrane region" description="Helical" evidence="1">
    <location>
        <begin position="447"/>
        <end position="466"/>
    </location>
</feature>
<feature type="transmembrane region" description="Helical" evidence="1">
    <location>
        <begin position="20"/>
        <end position="43"/>
    </location>
</feature>
<keyword evidence="1" id="KW-0472">Membrane</keyword>
<feature type="transmembrane region" description="Helical" evidence="1">
    <location>
        <begin position="198"/>
        <end position="216"/>
    </location>
</feature>
<feature type="transmembrane region" description="Helical" evidence="1">
    <location>
        <begin position="55"/>
        <end position="74"/>
    </location>
</feature>
<accession>A0ABQ8L893</accession>
<organism evidence="2 3">
    <name type="scientific">Labeo rohita</name>
    <name type="common">Indian major carp</name>
    <name type="synonym">Cyprinus rohita</name>
    <dbReference type="NCBI Taxonomy" id="84645"/>
    <lineage>
        <taxon>Eukaryota</taxon>
        <taxon>Metazoa</taxon>
        <taxon>Chordata</taxon>
        <taxon>Craniata</taxon>
        <taxon>Vertebrata</taxon>
        <taxon>Euteleostomi</taxon>
        <taxon>Actinopterygii</taxon>
        <taxon>Neopterygii</taxon>
        <taxon>Teleostei</taxon>
        <taxon>Ostariophysi</taxon>
        <taxon>Cypriniformes</taxon>
        <taxon>Cyprinidae</taxon>
        <taxon>Labeoninae</taxon>
        <taxon>Labeonini</taxon>
        <taxon>Labeo</taxon>
    </lineage>
</organism>
<evidence type="ECO:0000256" key="1">
    <source>
        <dbReference type="SAM" id="Phobius"/>
    </source>
</evidence>
<feature type="transmembrane region" description="Helical" evidence="1">
    <location>
        <begin position="223"/>
        <end position="242"/>
    </location>
</feature>
<feature type="transmembrane region" description="Helical" evidence="1">
    <location>
        <begin position="254"/>
        <end position="272"/>
    </location>
</feature>
<feature type="transmembrane region" description="Helical" evidence="1">
    <location>
        <begin position="279"/>
        <end position="298"/>
    </location>
</feature>
<feature type="transmembrane region" description="Helical" evidence="1">
    <location>
        <begin position="422"/>
        <end position="440"/>
    </location>
</feature>
<feature type="transmembrane region" description="Helical" evidence="1">
    <location>
        <begin position="478"/>
        <end position="496"/>
    </location>
</feature>
<comment type="caution">
    <text evidence="2">The sequence shown here is derived from an EMBL/GenBank/DDBJ whole genome shotgun (WGS) entry which is preliminary data.</text>
</comment>
<feature type="transmembrane region" description="Helical" evidence="1">
    <location>
        <begin position="503"/>
        <end position="522"/>
    </location>
</feature>
<evidence type="ECO:0000313" key="2">
    <source>
        <dbReference type="EMBL" id="KAI2646956.1"/>
    </source>
</evidence>